<dbReference type="GO" id="GO:0016491">
    <property type="term" value="F:oxidoreductase activity"/>
    <property type="evidence" value="ECO:0007669"/>
    <property type="project" value="TreeGrafter"/>
</dbReference>
<dbReference type="SUPFAM" id="SSF51197">
    <property type="entry name" value="Clavaminate synthase-like"/>
    <property type="match status" value="1"/>
</dbReference>
<organism evidence="15 16">
    <name type="scientific">Dictyocaulus viviparus</name>
    <name type="common">Bovine lungworm</name>
    <dbReference type="NCBI Taxonomy" id="29172"/>
    <lineage>
        <taxon>Eukaryota</taxon>
        <taxon>Metazoa</taxon>
        <taxon>Ecdysozoa</taxon>
        <taxon>Nematoda</taxon>
        <taxon>Chromadorea</taxon>
        <taxon>Rhabditida</taxon>
        <taxon>Rhabditina</taxon>
        <taxon>Rhabditomorpha</taxon>
        <taxon>Strongyloidea</taxon>
        <taxon>Metastrongylidae</taxon>
        <taxon>Dictyocaulus</taxon>
    </lineage>
</organism>
<dbReference type="AlphaFoldDB" id="A0A0D8Y3A1"/>
<proteinExistence type="inferred from homology"/>
<keyword evidence="15" id="KW-0489">Methyltransferase</keyword>
<comment type="cofactor">
    <cofactor evidence="1">
        <name>Fe(2+)</name>
        <dbReference type="ChEBI" id="CHEBI:29033"/>
    </cofactor>
</comment>
<dbReference type="InterPro" id="IPR027450">
    <property type="entry name" value="AlkB-like"/>
</dbReference>
<feature type="domain" description="Fe2OG dioxygenase" evidence="14">
    <location>
        <begin position="234"/>
        <end position="339"/>
    </location>
</feature>
<dbReference type="CDD" id="cd02440">
    <property type="entry name" value="AdoMet_MTases"/>
    <property type="match status" value="1"/>
</dbReference>
<dbReference type="EC" id="2.1.1.229" evidence="3"/>
<comment type="function">
    <text evidence="9">Catalyzes the methylation of 5-carboxymethyl uridine to 5-methylcarboxymethyl uridine at the wobble position of the anticodon loop in tRNA via its methyltransferase domain. Catalyzes the last step in the formation of 5-methylcarboxymethyl uridine at the wobble position of the anticodon loop in target tRNA. Has a preference for tRNA(Arg) and tRNA(Glu), and does not bind tRNA(Lys). Binds tRNA and catalyzes the iron and alpha-ketoglutarate dependent hydroxylation of 5-methylcarboxymethyl uridine at the wobble position of the anticodon loop in tRNA via its dioxygenase domain, giving rise to 5-(S)-methoxycarbonylhydroxymethyluridine; has a preference for tRNA(Gly). Required for normal survival after DNA damage. May inhibit apoptosis and promote cell survival and angiogenesis.</text>
</comment>
<dbReference type="PANTHER" id="PTHR12463">
    <property type="entry name" value="OXYGENASE-RELATED"/>
    <property type="match status" value="1"/>
</dbReference>
<dbReference type="SUPFAM" id="SSF53335">
    <property type="entry name" value="S-adenosyl-L-methionine-dependent methyltransferases"/>
    <property type="match status" value="1"/>
</dbReference>
<dbReference type="PROSITE" id="PS50102">
    <property type="entry name" value="RRM"/>
    <property type="match status" value="1"/>
</dbReference>
<evidence type="ECO:0000256" key="10">
    <source>
        <dbReference type="ARBA" id="ARBA00049786"/>
    </source>
</evidence>
<evidence type="ECO:0000313" key="15">
    <source>
        <dbReference type="EMBL" id="KJH49056.1"/>
    </source>
</evidence>
<evidence type="ECO:0000256" key="4">
    <source>
        <dbReference type="ARBA" id="ARBA00022833"/>
    </source>
</evidence>
<dbReference type="GO" id="GO:0106335">
    <property type="term" value="F:tRNA (5-carboxymethyluridine(34)-5-O)-methyltransferase activity"/>
    <property type="evidence" value="ECO:0007669"/>
    <property type="project" value="UniProtKB-EC"/>
</dbReference>
<dbReference type="STRING" id="29172.A0A0D8Y3A1"/>
<dbReference type="InterPro" id="IPR032857">
    <property type="entry name" value="ALKBH4"/>
</dbReference>
<evidence type="ECO:0000256" key="7">
    <source>
        <dbReference type="ARBA" id="ARBA00023268"/>
    </source>
</evidence>
<dbReference type="GO" id="GO:0070988">
    <property type="term" value="P:demethylation"/>
    <property type="evidence" value="ECO:0007669"/>
    <property type="project" value="InterPro"/>
</dbReference>
<dbReference type="InterPro" id="IPR029063">
    <property type="entry name" value="SAM-dependent_MTases_sf"/>
</dbReference>
<reference evidence="15 16" key="1">
    <citation type="submission" date="2013-11" db="EMBL/GenBank/DDBJ databases">
        <title>Draft genome of the bovine lungworm Dictyocaulus viviparus.</title>
        <authorList>
            <person name="Mitreva M."/>
        </authorList>
    </citation>
    <scope>NUCLEOTIDE SEQUENCE [LARGE SCALE GENOMIC DNA]</scope>
    <source>
        <strain evidence="15 16">HannoverDv2000</strain>
    </source>
</reference>
<dbReference type="InterPro" id="IPR005123">
    <property type="entry name" value="Oxoglu/Fe-dep_dioxygenase_dom"/>
</dbReference>
<evidence type="ECO:0000256" key="5">
    <source>
        <dbReference type="ARBA" id="ARBA00022884"/>
    </source>
</evidence>
<evidence type="ECO:0000256" key="12">
    <source>
        <dbReference type="PROSITE-ProRule" id="PRU00176"/>
    </source>
</evidence>
<keyword evidence="15" id="KW-0808">Transferase</keyword>
<dbReference type="InterPro" id="IPR012677">
    <property type="entry name" value="Nucleotide-bd_a/b_plait_sf"/>
</dbReference>
<dbReference type="GO" id="GO:0008757">
    <property type="term" value="F:S-adenosylmethionine-dependent methyltransferase activity"/>
    <property type="evidence" value="ECO:0007669"/>
    <property type="project" value="InterPro"/>
</dbReference>
<protein>
    <recommendedName>
        <fullName evidence="3">tRNA (carboxymethyluridine(34)-5-O)-methyltransferase</fullName>
        <ecNumber evidence="3">2.1.1.229</ecNumber>
    </recommendedName>
    <alternativeName>
        <fullName evidence="10">Alkylated DNA repair protein alkB homolog 8</fullName>
    </alternativeName>
    <alternativeName>
        <fullName evidence="11">S-adenosyl-L-methionine-dependent tRNA methyltransferase ALKBH8</fullName>
    </alternativeName>
</protein>
<comment type="similarity">
    <text evidence="2">Belongs to the alkB family.</text>
</comment>
<keyword evidence="16" id="KW-1185">Reference proteome</keyword>
<dbReference type="PROSITE" id="PS51471">
    <property type="entry name" value="FE2OG_OXY"/>
    <property type="match status" value="1"/>
</dbReference>
<dbReference type="GO" id="GO:0032259">
    <property type="term" value="P:methylation"/>
    <property type="evidence" value="ECO:0007669"/>
    <property type="project" value="UniProtKB-KW"/>
</dbReference>
<dbReference type="Proteomes" id="UP000053766">
    <property type="component" value="Unassembled WGS sequence"/>
</dbReference>
<evidence type="ECO:0000256" key="3">
    <source>
        <dbReference type="ARBA" id="ARBA00012808"/>
    </source>
</evidence>
<keyword evidence="6" id="KW-0408">Iron</keyword>
<evidence type="ECO:0000256" key="1">
    <source>
        <dbReference type="ARBA" id="ARBA00001954"/>
    </source>
</evidence>
<evidence type="ECO:0000313" key="16">
    <source>
        <dbReference type="Proteomes" id="UP000053766"/>
    </source>
</evidence>
<name>A0A0D8Y3A1_DICVI</name>
<evidence type="ECO:0000256" key="6">
    <source>
        <dbReference type="ARBA" id="ARBA00023004"/>
    </source>
</evidence>
<evidence type="ECO:0000259" key="13">
    <source>
        <dbReference type="PROSITE" id="PS50102"/>
    </source>
</evidence>
<dbReference type="Gene3D" id="2.60.120.590">
    <property type="entry name" value="Alpha-ketoglutarate-dependent dioxygenase AlkB-like"/>
    <property type="match status" value="1"/>
</dbReference>
<reference evidence="16" key="2">
    <citation type="journal article" date="2016" name="Sci. Rep.">
        <title>Dictyocaulus viviparus genome, variome and transcriptome elucidate lungworm biology and support future intervention.</title>
        <authorList>
            <person name="McNulty S.N."/>
            <person name="Strube C."/>
            <person name="Rosa B.A."/>
            <person name="Martin J.C."/>
            <person name="Tyagi R."/>
            <person name="Choi Y.J."/>
            <person name="Wang Q."/>
            <person name="Hallsworth Pepin K."/>
            <person name="Zhang X."/>
            <person name="Ozersky P."/>
            <person name="Wilson R.K."/>
            <person name="Sternberg P.W."/>
            <person name="Gasser R.B."/>
            <person name="Mitreva M."/>
        </authorList>
    </citation>
    <scope>NUCLEOTIDE SEQUENCE [LARGE SCALE GENOMIC DNA]</scope>
    <source>
        <strain evidence="16">HannoverDv2000</strain>
    </source>
</reference>
<gene>
    <name evidence="15" type="ORF">DICVIV_04835</name>
</gene>
<dbReference type="GO" id="GO:0032451">
    <property type="term" value="F:demethylase activity"/>
    <property type="evidence" value="ECO:0007669"/>
    <property type="project" value="TreeGrafter"/>
</dbReference>
<dbReference type="InterPro" id="IPR037151">
    <property type="entry name" value="AlkB-like_sf"/>
</dbReference>
<dbReference type="Pfam" id="PF13532">
    <property type="entry name" value="2OG-FeII_Oxy_2"/>
    <property type="match status" value="1"/>
</dbReference>
<keyword evidence="4" id="KW-0862">Zinc</keyword>
<evidence type="ECO:0000256" key="9">
    <source>
        <dbReference type="ARBA" id="ARBA00045506"/>
    </source>
</evidence>
<evidence type="ECO:0000259" key="14">
    <source>
        <dbReference type="PROSITE" id="PS51471"/>
    </source>
</evidence>
<dbReference type="PANTHER" id="PTHR12463:SF1">
    <property type="entry name" value="2-OXOGLUTARATE AND FE-DEPENDENT OXYGENASE FAMILY PROTEIN"/>
    <property type="match status" value="1"/>
</dbReference>
<comment type="catalytic activity">
    <reaction evidence="8">
        <text>5-(carboxymethyl)uridine(34) in tRNA + S-adenosyl-L-methionine = 5-(2-methoxy-2-oxoethyl)uridine(34) in tRNA + S-adenosyl-L-homocysteine</text>
        <dbReference type="Rhea" id="RHEA:43208"/>
        <dbReference type="Rhea" id="RHEA-COMP:10407"/>
        <dbReference type="Rhea" id="RHEA-COMP:10408"/>
        <dbReference type="ChEBI" id="CHEBI:57856"/>
        <dbReference type="ChEBI" id="CHEBI:59789"/>
        <dbReference type="ChEBI" id="CHEBI:74851"/>
        <dbReference type="ChEBI" id="CHEBI:74882"/>
        <dbReference type="EC" id="2.1.1.229"/>
    </reaction>
</comment>
<evidence type="ECO:0000256" key="8">
    <source>
        <dbReference type="ARBA" id="ARBA00034996"/>
    </source>
</evidence>
<keyword evidence="7" id="KW-0511">Multifunctional enzyme</keyword>
<sequence length="505" mass="58530">MYFNPLKQRQLGSKLEHGKLLKKERKSREQLRRHDPDVEISEEVTEHLLVSNSSVLCGVSLEELENIFLPFDEQAYFTFFPNKRLVIFQNYARIDVCIKSYRSYSFVSFSSKERASAAREALNGVVPLQLKVSHQPFIISYVKQLPARKLSESVSYPEGLVIIDNYVSLEQEQRIMDVALGTTSANSLRHRIVLHYGYEFDYSANIAVKPTFPIPEIVHQLIDRIIDEGLIEFRPDQLTVNVYEPGQGIPSHYDTHSSFEDPVICLSMCSDVVMEFKDGANSSRVIPVLLRRGSLCLIKGESRYRWKHGIVNRRYDINPITNRVMPRKLRVSLTLRKIRRKPCMCQYKEFCDWDREDALCLPFREVADVVLSVAVLHHIASSTRRQKAIREILRVLKPGGRACISVWAMDQTNSEYAKMRKNKEPSLDKSQSNRLKVHDGKEFVQQDMLVPWQIPDKGDTYLRYYHLFMEGELEKLLRLVGCCQINSIEKEQGNYIAVITKLHRN</sequence>
<dbReference type="Pfam" id="PF08241">
    <property type="entry name" value="Methyltransf_11"/>
    <property type="match status" value="1"/>
</dbReference>
<keyword evidence="5 12" id="KW-0694">RNA-binding</keyword>
<dbReference type="SUPFAM" id="SSF54928">
    <property type="entry name" value="RNA-binding domain, RBD"/>
    <property type="match status" value="1"/>
</dbReference>
<evidence type="ECO:0000256" key="11">
    <source>
        <dbReference type="ARBA" id="ARBA00049802"/>
    </source>
</evidence>
<feature type="domain" description="RRM" evidence="13">
    <location>
        <begin position="46"/>
        <end position="135"/>
    </location>
</feature>
<dbReference type="GO" id="GO:0003723">
    <property type="term" value="F:RNA binding"/>
    <property type="evidence" value="ECO:0007669"/>
    <property type="project" value="UniProtKB-UniRule"/>
</dbReference>
<dbReference type="InterPro" id="IPR000504">
    <property type="entry name" value="RRM_dom"/>
</dbReference>
<accession>A0A0D8Y3A1</accession>
<dbReference type="OrthoDB" id="271595at2759"/>
<dbReference type="Gene3D" id="3.40.50.150">
    <property type="entry name" value="Vaccinia Virus protein VP39"/>
    <property type="match status" value="1"/>
</dbReference>
<dbReference type="InterPro" id="IPR013216">
    <property type="entry name" value="Methyltransf_11"/>
</dbReference>
<dbReference type="EMBL" id="KN716247">
    <property type="protein sequence ID" value="KJH49056.1"/>
    <property type="molecule type" value="Genomic_DNA"/>
</dbReference>
<evidence type="ECO:0000256" key="2">
    <source>
        <dbReference type="ARBA" id="ARBA00007879"/>
    </source>
</evidence>
<dbReference type="Gene3D" id="3.30.70.330">
    <property type="match status" value="1"/>
</dbReference>
<dbReference type="InterPro" id="IPR035979">
    <property type="entry name" value="RBD_domain_sf"/>
</dbReference>